<sequence>MGEADRWRCASRDEGCVPLATDVSTPCRSIWRWGSLVGEEGFVSPSRGTDYTTGNLVHGALTSLRLFTKQVMETETGDFC</sequence>
<dbReference type="HOGENOM" id="CLU_2593893_0_0_1"/>
<organism evidence="1">
    <name type="scientific">Oryza nivara</name>
    <name type="common">Indian wild rice</name>
    <name type="synonym">Oryza sativa f. spontanea</name>
    <dbReference type="NCBI Taxonomy" id="4536"/>
    <lineage>
        <taxon>Eukaryota</taxon>
        <taxon>Viridiplantae</taxon>
        <taxon>Streptophyta</taxon>
        <taxon>Embryophyta</taxon>
        <taxon>Tracheophyta</taxon>
        <taxon>Spermatophyta</taxon>
        <taxon>Magnoliopsida</taxon>
        <taxon>Liliopsida</taxon>
        <taxon>Poales</taxon>
        <taxon>Poaceae</taxon>
        <taxon>BOP clade</taxon>
        <taxon>Oryzoideae</taxon>
        <taxon>Oryzeae</taxon>
        <taxon>Oryzinae</taxon>
        <taxon>Oryza</taxon>
    </lineage>
</organism>
<dbReference type="EnsemblPlants" id="ONIVA04G04280.2">
    <property type="protein sequence ID" value="ONIVA04G04280.2"/>
    <property type="gene ID" value="ONIVA04G04280"/>
</dbReference>
<protein>
    <submittedName>
        <fullName evidence="1">Uncharacterized protein</fullName>
    </submittedName>
</protein>
<reference evidence="1" key="1">
    <citation type="submission" date="2015-04" db="UniProtKB">
        <authorList>
            <consortium name="EnsemblPlants"/>
        </authorList>
    </citation>
    <scope>IDENTIFICATION</scope>
    <source>
        <strain evidence="1">SL10</strain>
    </source>
</reference>
<name>A0A0E0GYE5_ORYNI</name>
<evidence type="ECO:0000313" key="1">
    <source>
        <dbReference type="EnsemblPlants" id="ONIVA04G04280.2"/>
    </source>
</evidence>
<proteinExistence type="predicted"/>
<keyword evidence="2" id="KW-1185">Reference proteome</keyword>
<dbReference type="AlphaFoldDB" id="A0A0E0GYE5"/>
<accession>A0A0E0GYE5</accession>
<dbReference type="Gramene" id="ONIVA04G04280.2">
    <property type="protein sequence ID" value="ONIVA04G04280.2"/>
    <property type="gene ID" value="ONIVA04G04280"/>
</dbReference>
<dbReference type="Proteomes" id="UP000006591">
    <property type="component" value="Chromosome 4"/>
</dbReference>
<evidence type="ECO:0000313" key="2">
    <source>
        <dbReference type="Proteomes" id="UP000006591"/>
    </source>
</evidence>
<reference evidence="1" key="2">
    <citation type="submission" date="2018-04" db="EMBL/GenBank/DDBJ databases">
        <title>OnivRS2 (Oryza nivara Reference Sequence Version 2).</title>
        <authorList>
            <person name="Zhang J."/>
            <person name="Kudrna D."/>
            <person name="Lee S."/>
            <person name="Talag J."/>
            <person name="Rajasekar S."/>
            <person name="Welchert J."/>
            <person name="Hsing Y.-I."/>
            <person name="Wing R.A."/>
        </authorList>
    </citation>
    <scope>NUCLEOTIDE SEQUENCE [LARGE SCALE GENOMIC DNA]</scope>
    <source>
        <strain evidence="1">SL10</strain>
    </source>
</reference>